<feature type="binding site" evidence="5">
    <location>
        <position position="426"/>
    </location>
    <ligand>
        <name>S-adenosyl-L-methionine</name>
        <dbReference type="ChEBI" id="CHEBI:59789"/>
    </ligand>
</feature>
<keyword evidence="2 5" id="KW-0808">Transferase</keyword>
<dbReference type="OrthoDB" id="9810297at2"/>
<feature type="compositionally biased region" description="Basic and acidic residues" evidence="6">
    <location>
        <begin position="78"/>
        <end position="97"/>
    </location>
</feature>
<evidence type="ECO:0000256" key="3">
    <source>
        <dbReference type="ARBA" id="ARBA00022691"/>
    </source>
</evidence>
<evidence type="ECO:0000256" key="1">
    <source>
        <dbReference type="ARBA" id="ARBA00022603"/>
    </source>
</evidence>
<dbReference type="GO" id="GO:0003723">
    <property type="term" value="F:RNA binding"/>
    <property type="evidence" value="ECO:0007669"/>
    <property type="project" value="UniProtKB-UniRule"/>
</dbReference>
<name>A0A4Y9F5R8_9MICC</name>
<evidence type="ECO:0000313" key="8">
    <source>
        <dbReference type="EMBL" id="TFU22745.1"/>
    </source>
</evidence>
<dbReference type="AlphaFoldDB" id="A0A4Y9F5R8"/>
<organism evidence="8 9">
    <name type="scientific">Rothia nasimurium</name>
    <dbReference type="NCBI Taxonomy" id="85336"/>
    <lineage>
        <taxon>Bacteria</taxon>
        <taxon>Bacillati</taxon>
        <taxon>Actinomycetota</taxon>
        <taxon>Actinomycetes</taxon>
        <taxon>Micrococcales</taxon>
        <taxon>Micrococcaceae</taxon>
        <taxon>Rothia</taxon>
    </lineage>
</organism>
<dbReference type="PRINTS" id="PR02008">
    <property type="entry name" value="RCMTFAMILY"/>
</dbReference>
<evidence type="ECO:0000256" key="4">
    <source>
        <dbReference type="ARBA" id="ARBA00022884"/>
    </source>
</evidence>
<evidence type="ECO:0000259" key="7">
    <source>
        <dbReference type="PROSITE" id="PS51686"/>
    </source>
</evidence>
<feature type="binding site" evidence="5">
    <location>
        <position position="456"/>
    </location>
    <ligand>
        <name>S-adenosyl-L-methionine</name>
        <dbReference type="ChEBI" id="CHEBI:59789"/>
    </ligand>
</feature>
<dbReference type="PANTHER" id="PTHR22807:SF53">
    <property type="entry name" value="RIBOSOMAL RNA SMALL SUBUNIT METHYLTRANSFERASE B-RELATED"/>
    <property type="match status" value="1"/>
</dbReference>
<evidence type="ECO:0000256" key="6">
    <source>
        <dbReference type="SAM" id="MobiDB-lite"/>
    </source>
</evidence>
<dbReference type="EMBL" id="SPQC01000014">
    <property type="protein sequence ID" value="TFU22745.1"/>
    <property type="molecule type" value="Genomic_DNA"/>
</dbReference>
<dbReference type="InterPro" id="IPR049560">
    <property type="entry name" value="MeTrfase_RsmB-F_NOP2_cat"/>
</dbReference>
<feature type="domain" description="SAM-dependent MTase RsmB/NOP-type" evidence="7">
    <location>
        <begin position="272"/>
        <end position="597"/>
    </location>
</feature>
<reference evidence="8 9" key="1">
    <citation type="submission" date="2019-03" db="EMBL/GenBank/DDBJ databases">
        <title>Diversity of the mouse oral microbiome.</title>
        <authorList>
            <person name="Joseph S."/>
            <person name="Aduse-Opoku J."/>
            <person name="Curtis M."/>
            <person name="Wade W."/>
            <person name="Hashim A."/>
        </authorList>
    </citation>
    <scope>NUCLEOTIDE SEQUENCE [LARGE SCALE GENOMIC DNA]</scope>
    <source>
        <strain evidence="9">irhom_31</strain>
    </source>
</reference>
<dbReference type="PANTHER" id="PTHR22807">
    <property type="entry name" value="NOP2 YEAST -RELATED NOL1/NOP2/FMU SUN DOMAIN-CONTAINING"/>
    <property type="match status" value="1"/>
</dbReference>
<dbReference type="InterPro" id="IPR006027">
    <property type="entry name" value="NusB_RsmB_TIM44"/>
</dbReference>
<dbReference type="InterPro" id="IPR029063">
    <property type="entry name" value="SAM-dependent_MTases_sf"/>
</dbReference>
<keyword evidence="4 5" id="KW-0694">RNA-binding</keyword>
<feature type="binding site" evidence="5">
    <location>
        <position position="399"/>
    </location>
    <ligand>
        <name>S-adenosyl-L-methionine</name>
        <dbReference type="ChEBI" id="CHEBI:59789"/>
    </ligand>
</feature>
<dbReference type="Gene3D" id="1.10.940.10">
    <property type="entry name" value="NusB-like"/>
    <property type="match status" value="1"/>
</dbReference>
<evidence type="ECO:0000256" key="5">
    <source>
        <dbReference type="PROSITE-ProRule" id="PRU01023"/>
    </source>
</evidence>
<dbReference type="Pfam" id="PF01029">
    <property type="entry name" value="NusB"/>
    <property type="match status" value="1"/>
</dbReference>
<dbReference type="SUPFAM" id="SSF48013">
    <property type="entry name" value="NusB-like"/>
    <property type="match status" value="1"/>
</dbReference>
<comment type="caution">
    <text evidence="8">The sequence shown here is derived from an EMBL/GenBank/DDBJ whole genome shotgun (WGS) entry which is preliminary data.</text>
</comment>
<accession>A0A4Y9F5R8</accession>
<dbReference type="InterPro" id="IPR001678">
    <property type="entry name" value="MeTrfase_RsmB-F_NOP2_dom"/>
</dbReference>
<protein>
    <submittedName>
        <fullName evidence="8">16S rRNA methyltransferase</fullName>
    </submittedName>
</protein>
<dbReference type="GO" id="GO:0006355">
    <property type="term" value="P:regulation of DNA-templated transcription"/>
    <property type="evidence" value="ECO:0007669"/>
    <property type="project" value="InterPro"/>
</dbReference>
<evidence type="ECO:0000256" key="2">
    <source>
        <dbReference type="ARBA" id="ARBA00022679"/>
    </source>
</evidence>
<feature type="active site" description="Nucleophile" evidence="5">
    <location>
        <position position="509"/>
    </location>
</feature>
<keyword evidence="1 5" id="KW-0489">Methyltransferase</keyword>
<feature type="compositionally biased region" description="Low complexity" evidence="6">
    <location>
        <begin position="52"/>
        <end position="67"/>
    </location>
</feature>
<proteinExistence type="inferred from homology"/>
<feature type="compositionally biased region" description="Gly residues" evidence="6">
    <location>
        <begin position="1"/>
        <end position="20"/>
    </location>
</feature>
<sequence length="597" mass="62809">MSMNAGGRGAGGRSNGGKGRAGANRSGANRAGQGRSGARKRDDRTQQGQAGGTPNPRGSRGNRNPGGEPQAKRGGGGETRRNTKGHERNRKAVKDRAFSASAPSQRARTADRARAVAFEVLSAVALDDSYTNLVLPKAIRSARLDARDSGFATELTYGTLRNQGTYDAILAHCVDRPVEKIGTKILLVLRLGVHQLVAMRVPDHAALNQTVALARAEIGTGPANFVNAVLRRVSERTPKNWYALIADEAPDELTRLALEKSHPAWVVRSFRQALTAHGRTPGEVEALLDADNASPVVNLVALPGLGTLDEARAAGAEDGPLVEGSALYSAGDLARLESVREGIVRAQDAGSQLVARALAEAPLEGSDSNWLDLCAGPGGKAALLGALGAQRGARLLANEAAEHRAELVRRSLAPLPSASYSVVAGDGRQIARTVAAGTNLPAGMPNDVLFDRVIVDVPCSGLGALRRRPEARWRKSPRDIAELLPLQLDLFKAAASVTRPGGLIAYVTCSPHTAETQSIVHDILRKVDVTLLDSGAALRAVARRDETGASVLAGELDPAFTPEALKGATLAEGATTAQLWPHIHGTDAMFFALFRKN</sequence>
<comment type="similarity">
    <text evidence="5">Belongs to the class I-like SAM-binding methyltransferase superfamily. RsmB/NOP family.</text>
</comment>
<feature type="region of interest" description="Disordered" evidence="6">
    <location>
        <begin position="1"/>
        <end position="110"/>
    </location>
</feature>
<dbReference type="GO" id="GO:0008173">
    <property type="term" value="F:RNA methyltransferase activity"/>
    <property type="evidence" value="ECO:0007669"/>
    <property type="project" value="InterPro"/>
</dbReference>
<evidence type="ECO:0000313" key="9">
    <source>
        <dbReference type="Proteomes" id="UP000297951"/>
    </source>
</evidence>
<feature type="binding site" evidence="5">
    <location>
        <begin position="374"/>
        <end position="380"/>
    </location>
    <ligand>
        <name>S-adenosyl-L-methionine</name>
        <dbReference type="ChEBI" id="CHEBI:59789"/>
    </ligand>
</feature>
<dbReference type="InterPro" id="IPR035926">
    <property type="entry name" value="NusB-like_sf"/>
</dbReference>
<keyword evidence="3 5" id="KW-0949">S-adenosyl-L-methionine</keyword>
<feature type="compositionally biased region" description="Low complexity" evidence="6">
    <location>
        <begin position="21"/>
        <end position="33"/>
    </location>
</feature>
<dbReference type="PROSITE" id="PS51686">
    <property type="entry name" value="SAM_MT_RSMB_NOP"/>
    <property type="match status" value="1"/>
</dbReference>
<dbReference type="GO" id="GO:0001510">
    <property type="term" value="P:RNA methylation"/>
    <property type="evidence" value="ECO:0007669"/>
    <property type="project" value="InterPro"/>
</dbReference>
<dbReference type="Pfam" id="PF01189">
    <property type="entry name" value="Methyltr_RsmB-F"/>
    <property type="match status" value="1"/>
</dbReference>
<dbReference type="Gene3D" id="3.40.50.150">
    <property type="entry name" value="Vaccinia Virus protein VP39"/>
    <property type="match status" value="1"/>
</dbReference>
<dbReference type="SUPFAM" id="SSF53335">
    <property type="entry name" value="S-adenosyl-L-methionine-dependent methyltransferases"/>
    <property type="match status" value="1"/>
</dbReference>
<dbReference type="InterPro" id="IPR023267">
    <property type="entry name" value="RCMT"/>
</dbReference>
<dbReference type="CDD" id="cd02440">
    <property type="entry name" value="AdoMet_MTases"/>
    <property type="match status" value="1"/>
</dbReference>
<dbReference type="Proteomes" id="UP000297951">
    <property type="component" value="Unassembled WGS sequence"/>
</dbReference>
<gene>
    <name evidence="8" type="ORF">E4U03_05235</name>
</gene>